<gene>
    <name evidence="5" type="ORF">SPIROBIBN47_150129</name>
</gene>
<dbReference type="GO" id="GO:0004615">
    <property type="term" value="F:phosphomannomutase activity"/>
    <property type="evidence" value="ECO:0007669"/>
    <property type="project" value="TreeGrafter"/>
</dbReference>
<dbReference type="EMBL" id="FWDM01000007">
    <property type="protein sequence ID" value="SLM10812.1"/>
    <property type="molecule type" value="Genomic_DNA"/>
</dbReference>
<comment type="similarity">
    <text evidence="2">Belongs to the phosphohexose mutase family.</text>
</comment>
<evidence type="ECO:0000313" key="5">
    <source>
        <dbReference type="EMBL" id="SLM10812.1"/>
    </source>
</evidence>
<evidence type="ECO:0000256" key="3">
    <source>
        <dbReference type="ARBA" id="ARBA00022553"/>
    </source>
</evidence>
<dbReference type="AlphaFoldDB" id="A0A3P3XG74"/>
<dbReference type="InterPro" id="IPR016055">
    <property type="entry name" value="A-D-PHexomutase_a/b/a-I/II/III"/>
</dbReference>
<reference evidence="5" key="1">
    <citation type="submission" date="2017-02" db="EMBL/GenBank/DDBJ databases">
        <authorList>
            <person name="Regsiter A."/>
            <person name="William W."/>
        </authorList>
    </citation>
    <scope>NUCLEOTIDE SEQUENCE</scope>
    <source>
        <strain evidence="5">Bib</strain>
    </source>
</reference>
<evidence type="ECO:0000256" key="1">
    <source>
        <dbReference type="ARBA" id="ARBA00001946"/>
    </source>
</evidence>
<name>A0A3P3XG74_9SPIR</name>
<evidence type="ECO:0000259" key="4">
    <source>
        <dbReference type="Pfam" id="PF02878"/>
    </source>
</evidence>
<dbReference type="Pfam" id="PF02878">
    <property type="entry name" value="PGM_PMM_I"/>
    <property type="match status" value="1"/>
</dbReference>
<feature type="domain" description="Alpha-D-phosphohexomutase alpha/beta/alpha" evidence="4">
    <location>
        <begin position="84"/>
        <end position="199"/>
    </location>
</feature>
<organism evidence="5">
    <name type="scientific">uncultured spirochete</name>
    <dbReference type="NCBI Taxonomy" id="156406"/>
    <lineage>
        <taxon>Bacteria</taxon>
        <taxon>Pseudomonadati</taxon>
        <taxon>Spirochaetota</taxon>
        <taxon>Spirochaetia</taxon>
        <taxon>Spirochaetales</taxon>
        <taxon>environmental samples</taxon>
    </lineage>
</organism>
<dbReference type="GO" id="GO:0005975">
    <property type="term" value="P:carbohydrate metabolic process"/>
    <property type="evidence" value="ECO:0007669"/>
    <property type="project" value="InterPro"/>
</dbReference>
<dbReference type="SUPFAM" id="SSF53738">
    <property type="entry name" value="Phosphoglucomutase, first 3 domains"/>
    <property type="match status" value="1"/>
</dbReference>
<dbReference type="Gene3D" id="3.40.120.10">
    <property type="entry name" value="Alpha-D-Glucose-1,6-Bisphosphate, subunit A, domain 3"/>
    <property type="match status" value="3"/>
</dbReference>
<proteinExistence type="inferred from homology"/>
<dbReference type="PANTHER" id="PTHR42946">
    <property type="entry name" value="PHOSPHOHEXOSE MUTASE"/>
    <property type="match status" value="1"/>
</dbReference>
<dbReference type="PANTHER" id="PTHR42946:SF1">
    <property type="entry name" value="PHOSPHOGLUCOMUTASE (ALPHA-D-GLUCOSE-1,6-BISPHOSPHATE-DEPENDENT)"/>
    <property type="match status" value="1"/>
</dbReference>
<dbReference type="InterPro" id="IPR005844">
    <property type="entry name" value="A-D-PHexomutase_a/b/a-I"/>
</dbReference>
<keyword evidence="3" id="KW-0597">Phosphoprotein</keyword>
<protein>
    <submittedName>
        <fullName evidence="5">Phosphoglucomutase/phosphomannomutase alpha/beta/alpha domain I</fullName>
    </submittedName>
</protein>
<accession>A0A3P3XG74</accession>
<dbReference type="InterPro" id="IPR050060">
    <property type="entry name" value="Phosphoglucosamine_mutase"/>
</dbReference>
<comment type="cofactor">
    <cofactor evidence="1">
        <name>Mg(2+)</name>
        <dbReference type="ChEBI" id="CHEBI:18420"/>
    </cofactor>
</comment>
<evidence type="ECO:0000256" key="2">
    <source>
        <dbReference type="ARBA" id="ARBA00010231"/>
    </source>
</evidence>
<sequence length="658" mass="71336">MSRIIHPILGLPIADPNKIPLSRENLPSSEDIQNAARSLILSASGWRKVFADPSTEDTYAQWAYDRSAENSLSRTISSADAVIVAGMALVFASFIKEQCKGRAPIVLLGIDTRPTGPAIADVFARVLIGEGCSVRYLFIVPAPEIMAFAAQTTSLPLDNEAHADAFAYISASHNPPGHNGLKFGIGGGVLTGNQIAPMIAALKSFIADPDSPSRALAAISKADPRALAQCYESVAHWKRFSQSAYMLFAHRVFTDEDSLERQEEVLSAIATACEKRPLGVVAELNGSARTQSIDQDWLSALSLQTKMLNVEPGIFAHRIVPENDSLEDCRAALAEAHQENPAFMLGYVPDCDGDRGNLVYHSRMLQSAVPLEAQQVFALACLSELAYLKWKGETRPVAVVVNDATSMRIEAIAALFGAQVFRAETGEANVVACAEKLRSEGWVVRILGEGSNGGNITHPSKVRDPLSTLGSIVRLLRLGDANSGKTCFNLWLDAIGASDRYRPDYELEDIIDSLPQWATTSAFEPYAALKIASNDKVALKNAYQRLFLEEWPRMQPQLAARFGIAAWKALATIGANEQEIGSDFGASGNGGLRIVLFSHAGEARAFLWMRGSGTEPVFRIAVDIKNGSSEDEAWLRSWHTRLVMQADLLVSKAQDIVG</sequence>